<keyword evidence="1" id="KW-0812">Transmembrane</keyword>
<evidence type="ECO:0000256" key="1">
    <source>
        <dbReference type="SAM" id="Phobius"/>
    </source>
</evidence>
<sequence length="91" mass="10780">MDKDEITMGIILPSNNQEEDRSRKGSITHNGAIEFYIKLILIIILIQWSNIINVIKRLDFRYVYINVEQGEWKKFSDLEFLLKCESIFIVD</sequence>
<evidence type="ECO:0000313" key="2">
    <source>
        <dbReference type="EMBL" id="PKK72878.1"/>
    </source>
</evidence>
<dbReference type="EMBL" id="LLXL01000409">
    <property type="protein sequence ID" value="PKK72878.1"/>
    <property type="molecule type" value="Genomic_DNA"/>
</dbReference>
<feature type="transmembrane region" description="Helical" evidence="1">
    <location>
        <begin position="35"/>
        <end position="55"/>
    </location>
</feature>
<name>A0A2N1NG71_9GLOM</name>
<comment type="caution">
    <text evidence="2">The sequence shown here is derived from an EMBL/GenBank/DDBJ whole genome shotgun (WGS) entry which is preliminary data.</text>
</comment>
<keyword evidence="1" id="KW-1133">Transmembrane helix</keyword>
<keyword evidence="1" id="KW-0472">Membrane</keyword>
<evidence type="ECO:0000313" key="3">
    <source>
        <dbReference type="Proteomes" id="UP000233469"/>
    </source>
</evidence>
<reference evidence="2 3" key="1">
    <citation type="submission" date="2016-04" db="EMBL/GenBank/DDBJ databases">
        <title>Genome analyses suggest a sexual origin of heterokaryosis in a supposedly ancient asexual fungus.</title>
        <authorList>
            <person name="Ropars J."/>
            <person name="Sedzielewska K."/>
            <person name="Noel J."/>
            <person name="Charron P."/>
            <person name="Farinelli L."/>
            <person name="Marton T."/>
            <person name="Kruger M."/>
            <person name="Pelin A."/>
            <person name="Brachmann A."/>
            <person name="Corradi N."/>
        </authorList>
    </citation>
    <scope>NUCLEOTIDE SEQUENCE [LARGE SCALE GENOMIC DNA]</scope>
    <source>
        <strain evidence="2 3">C2</strain>
    </source>
</reference>
<accession>A0A2N1NG71</accession>
<reference evidence="2 3" key="2">
    <citation type="submission" date="2017-10" db="EMBL/GenBank/DDBJ databases">
        <title>Extensive intraspecific genome diversity in a model arbuscular mycorrhizal fungus.</title>
        <authorList>
            <person name="Chen E.C.H."/>
            <person name="Morin E."/>
            <person name="Baudet D."/>
            <person name="Noel J."/>
            <person name="Ndikumana S."/>
            <person name="Charron P."/>
            <person name="St-Onge C."/>
            <person name="Giorgi J."/>
            <person name="Grigoriev I.V."/>
            <person name="Roux C."/>
            <person name="Martin F.M."/>
            <person name="Corradi N."/>
        </authorList>
    </citation>
    <scope>NUCLEOTIDE SEQUENCE [LARGE SCALE GENOMIC DNA]</scope>
    <source>
        <strain evidence="2 3">C2</strain>
    </source>
</reference>
<dbReference type="VEuPathDB" id="FungiDB:FUN_005151"/>
<protein>
    <submittedName>
        <fullName evidence="2">Uncharacterized protein</fullName>
    </submittedName>
</protein>
<dbReference type="AlphaFoldDB" id="A0A2N1NG71"/>
<gene>
    <name evidence="2" type="ORF">RhiirC2_776680</name>
</gene>
<organism evidence="2 3">
    <name type="scientific">Rhizophagus irregularis</name>
    <dbReference type="NCBI Taxonomy" id="588596"/>
    <lineage>
        <taxon>Eukaryota</taxon>
        <taxon>Fungi</taxon>
        <taxon>Fungi incertae sedis</taxon>
        <taxon>Mucoromycota</taxon>
        <taxon>Glomeromycotina</taxon>
        <taxon>Glomeromycetes</taxon>
        <taxon>Glomerales</taxon>
        <taxon>Glomeraceae</taxon>
        <taxon>Rhizophagus</taxon>
    </lineage>
</organism>
<dbReference type="Proteomes" id="UP000233469">
    <property type="component" value="Unassembled WGS sequence"/>
</dbReference>
<proteinExistence type="predicted"/>